<feature type="domain" description="HD-CE" evidence="5">
    <location>
        <begin position="36"/>
        <end position="254"/>
    </location>
</feature>
<evidence type="ECO:0000259" key="5">
    <source>
        <dbReference type="Pfam" id="PF24391"/>
    </source>
</evidence>
<dbReference type="OrthoDB" id="9802640at2"/>
<dbReference type="CDD" id="cd00077">
    <property type="entry name" value="HDc"/>
    <property type="match status" value="1"/>
</dbReference>
<dbReference type="Proteomes" id="UP000290545">
    <property type="component" value="Unassembled WGS sequence"/>
</dbReference>
<sequence length="877" mass="102812">MDKLLAKLANSPKLLGSIHECEVQATEVLKHYITNFPEFTDHSIDHSKSVLRYVEFVLGENLNQLNVDEAYILIMAGFLHDIGMSPTNRMKEQILAGEKFKKYGKSFEEYLREFHHEISYEYISTHWENLKIVNPIYAEAIALVGMGHRVVNLFDFANYNPEFPVKSGNEYVCLPYLAGVLRLADELDITNDRTPDLLYGGYFPTNKISQKEWDKHKANYFVNFGQNTIKITSACYNKDLYFALLKQYGKIEDVIKYLQKLILAIPFRDRSLKVDFYRLEKDVKVHGFIPKEIGFTFDIQNTIDTFVGRNIYNSSFVAIRECLQNAIDSCRFKANKETINYQPLIKVVLQDGTLTISDNGLGMDDFIVEHYFAKLAKSYYREERVSNKYEAIGQFGIGVFSYFMLCNYFDVESKQEDKQTIKFRVTKDAGSYFHFYDSANRNSSGTDITFHLTDNLDYEFLIEKVREYIRYVEIPIHLMYKDDLSVVEKKEMNISIPKMLSHVDRYHSGELAALHAVEFAYSDSEVDGKVAILFQKDGDGVFLPFDNYEVLKTYQSSKVEVSQKGIFVKNFDNRAMDNCIGVLNLLKKNDIKLGRSGFNDHDFLFRILERFYVPILNMVFDNWKLLDAKRKWELSRELMGHVFTDSPVRPYIREFYDRLYYRVYRNEQYEYLTISEVLALGEFALVKSNSGFDRPRQNIIVELDPIARNLKLPLVFDRWAPPMKLLYNLCQFERFDITVRSTSRHLFFCVNSNQNVEEYKIIDSNRMECFAFDAPYVCGFTNISIERPFNTEHRILKYYFHNLNLIKSNPKINRLYDKLFYEIGQFIFSTHAYPGEKDPKQEIQYLQNLLQKINDSSGTDFSLKKSDFPIWIQSNFD</sequence>
<dbReference type="GO" id="GO:0016887">
    <property type="term" value="F:ATP hydrolysis activity"/>
    <property type="evidence" value="ECO:0007669"/>
    <property type="project" value="InterPro"/>
</dbReference>
<dbReference type="Pfam" id="PF13589">
    <property type="entry name" value="HATPase_c_3"/>
    <property type="match status" value="1"/>
</dbReference>
<dbReference type="InterPro" id="IPR003607">
    <property type="entry name" value="HD/PDEase_dom"/>
</dbReference>
<dbReference type="RefSeq" id="WP_129005556.1">
    <property type="nucleotide sequence ID" value="NZ_SDHZ01000004.1"/>
</dbReference>
<keyword evidence="3" id="KW-0067">ATP-binding</keyword>
<dbReference type="GO" id="GO:0051082">
    <property type="term" value="F:unfolded protein binding"/>
    <property type="evidence" value="ECO:0007669"/>
    <property type="project" value="InterPro"/>
</dbReference>
<dbReference type="InterPro" id="IPR036890">
    <property type="entry name" value="HATPase_C_sf"/>
</dbReference>
<keyword evidence="7" id="KW-1185">Reference proteome</keyword>
<dbReference type="AlphaFoldDB" id="A0A4Q1D0U4"/>
<name>A0A4Q1D0U4_9BACT</name>
<dbReference type="Gene3D" id="3.30.565.10">
    <property type="entry name" value="Histidine kinase-like ATPase, C-terminal domain"/>
    <property type="match status" value="1"/>
</dbReference>
<gene>
    <name evidence="6" type="ORF">ESB13_20410</name>
</gene>
<proteinExistence type="inferred from homology"/>
<evidence type="ECO:0000313" key="6">
    <source>
        <dbReference type="EMBL" id="RXK81302.1"/>
    </source>
</evidence>
<evidence type="ECO:0000256" key="2">
    <source>
        <dbReference type="ARBA" id="ARBA00022741"/>
    </source>
</evidence>
<dbReference type="GO" id="GO:0140662">
    <property type="term" value="F:ATP-dependent protein folding chaperone"/>
    <property type="evidence" value="ECO:0007669"/>
    <property type="project" value="InterPro"/>
</dbReference>
<comment type="caution">
    <text evidence="6">The sequence shown here is derived from an EMBL/GenBank/DDBJ whole genome shotgun (WGS) entry which is preliminary data.</text>
</comment>
<dbReference type="SUPFAM" id="SSF55874">
    <property type="entry name" value="ATPase domain of HSP90 chaperone/DNA topoisomerase II/histidine kinase"/>
    <property type="match status" value="1"/>
</dbReference>
<keyword evidence="4" id="KW-0143">Chaperone</keyword>
<dbReference type="InterPro" id="IPR001404">
    <property type="entry name" value="Hsp90_fam"/>
</dbReference>
<evidence type="ECO:0000256" key="1">
    <source>
        <dbReference type="ARBA" id="ARBA00008239"/>
    </source>
</evidence>
<comment type="similarity">
    <text evidence="1">Belongs to the heat shock protein 90 family.</text>
</comment>
<evidence type="ECO:0000313" key="7">
    <source>
        <dbReference type="Proteomes" id="UP000290545"/>
    </source>
</evidence>
<organism evidence="6 7">
    <name type="scientific">Filimonas effusa</name>
    <dbReference type="NCBI Taxonomy" id="2508721"/>
    <lineage>
        <taxon>Bacteria</taxon>
        <taxon>Pseudomonadati</taxon>
        <taxon>Bacteroidota</taxon>
        <taxon>Chitinophagia</taxon>
        <taxon>Chitinophagales</taxon>
        <taxon>Chitinophagaceae</taxon>
        <taxon>Filimonas</taxon>
    </lineage>
</organism>
<dbReference type="InterPro" id="IPR056471">
    <property type="entry name" value="HD-CE"/>
</dbReference>
<dbReference type="EMBL" id="SDHZ01000004">
    <property type="protein sequence ID" value="RXK81302.1"/>
    <property type="molecule type" value="Genomic_DNA"/>
</dbReference>
<dbReference type="GO" id="GO:0005524">
    <property type="term" value="F:ATP binding"/>
    <property type="evidence" value="ECO:0007669"/>
    <property type="project" value="UniProtKB-KW"/>
</dbReference>
<dbReference type="Gene3D" id="1.10.3210.10">
    <property type="entry name" value="Hypothetical protein af1432"/>
    <property type="match status" value="1"/>
</dbReference>
<protein>
    <recommendedName>
        <fullName evidence="5">HD-CE domain-containing protein</fullName>
    </recommendedName>
</protein>
<dbReference type="Pfam" id="PF24391">
    <property type="entry name" value="HD-CE"/>
    <property type="match status" value="1"/>
</dbReference>
<keyword evidence="2" id="KW-0547">Nucleotide-binding</keyword>
<accession>A0A4Q1D0U4</accession>
<reference evidence="6 7" key="1">
    <citation type="submission" date="2019-01" db="EMBL/GenBank/DDBJ databases">
        <title>Filimonas sp. strain TTM-71.</title>
        <authorList>
            <person name="Chen W.-M."/>
        </authorList>
    </citation>
    <scope>NUCLEOTIDE SEQUENCE [LARGE SCALE GENOMIC DNA]</scope>
    <source>
        <strain evidence="6 7">TTM-71</strain>
    </source>
</reference>
<dbReference type="SUPFAM" id="SSF109604">
    <property type="entry name" value="HD-domain/PDEase-like"/>
    <property type="match status" value="1"/>
</dbReference>
<evidence type="ECO:0000256" key="4">
    <source>
        <dbReference type="ARBA" id="ARBA00023186"/>
    </source>
</evidence>
<dbReference type="PANTHER" id="PTHR11528">
    <property type="entry name" value="HEAT SHOCK PROTEIN 90 FAMILY MEMBER"/>
    <property type="match status" value="1"/>
</dbReference>
<evidence type="ECO:0000256" key="3">
    <source>
        <dbReference type="ARBA" id="ARBA00022840"/>
    </source>
</evidence>